<reference evidence="2 3" key="1">
    <citation type="submission" date="2012-04" db="EMBL/GenBank/DDBJ databases">
        <title>The Genome Sequence of Bacillus cereus VD154.</title>
        <authorList>
            <consortium name="The Broad Institute Genome Sequencing Platform"/>
            <consortium name="The Broad Institute Genome Sequencing Center for Infectious Disease"/>
            <person name="Feldgarden M."/>
            <person name="Van der Auwera G.A."/>
            <person name="Mahillon J."/>
            <person name="Duprez V."/>
            <person name="Timmery S."/>
            <person name="Mattelet C."/>
            <person name="Dierick K."/>
            <person name="Sun M."/>
            <person name="Yu Z."/>
            <person name="Zhu L."/>
            <person name="Hu X."/>
            <person name="Shank E.B."/>
            <person name="Swiecicka I."/>
            <person name="Hansen B.M."/>
            <person name="Andrup L."/>
            <person name="Young S.K."/>
            <person name="Zeng Q."/>
            <person name="Gargeya S."/>
            <person name="Fitzgerald M."/>
            <person name="Haas B."/>
            <person name="Abouelleil A."/>
            <person name="Alvarado L."/>
            <person name="Arachchi H.M."/>
            <person name="Berlin A."/>
            <person name="Chapman S.B."/>
            <person name="Goldberg J."/>
            <person name="Griggs A."/>
            <person name="Gujja S."/>
            <person name="Hansen M."/>
            <person name="Howarth C."/>
            <person name="Imamovic A."/>
            <person name="Larimer J."/>
            <person name="McCowen C."/>
            <person name="Montmayeur A."/>
            <person name="Murphy C."/>
            <person name="Neiman D."/>
            <person name="Pearson M."/>
            <person name="Priest M."/>
            <person name="Roberts A."/>
            <person name="Saif S."/>
            <person name="Shea T."/>
            <person name="Sisk P."/>
            <person name="Sykes S."/>
            <person name="Wortman J."/>
            <person name="Nusbaum C."/>
            <person name="Birren B."/>
        </authorList>
    </citation>
    <scope>NUCLEOTIDE SEQUENCE [LARGE SCALE GENOMIC DNA]</scope>
    <source>
        <strain evidence="2 3">VD154</strain>
    </source>
</reference>
<comment type="caution">
    <text evidence="2">The sequence shown here is derived from an EMBL/GenBank/DDBJ whole genome shotgun (WGS) entry which is preliminary data.</text>
</comment>
<accession>A0A9W5KRK1</accession>
<organism evidence="2 3">
    <name type="scientific">Bacillus cereus VD154</name>
    <dbReference type="NCBI Taxonomy" id="1053238"/>
    <lineage>
        <taxon>Bacteria</taxon>
        <taxon>Bacillati</taxon>
        <taxon>Bacillota</taxon>
        <taxon>Bacilli</taxon>
        <taxon>Bacillales</taxon>
        <taxon>Bacillaceae</taxon>
        <taxon>Bacillus</taxon>
        <taxon>Bacillus cereus group</taxon>
    </lineage>
</organism>
<name>A0A9W5KRK1_BACCE</name>
<feature type="compositionally biased region" description="Polar residues" evidence="1">
    <location>
        <begin position="20"/>
        <end position="30"/>
    </location>
</feature>
<evidence type="ECO:0000313" key="2">
    <source>
        <dbReference type="EMBL" id="EJR64038.1"/>
    </source>
</evidence>
<evidence type="ECO:0000256" key="1">
    <source>
        <dbReference type="SAM" id="MobiDB-lite"/>
    </source>
</evidence>
<dbReference type="AlphaFoldDB" id="A0A9W5KRK1"/>
<dbReference type="Proteomes" id="UP000006967">
    <property type="component" value="Unassembled WGS sequence"/>
</dbReference>
<feature type="non-terminal residue" evidence="2">
    <location>
        <position position="1"/>
    </location>
</feature>
<evidence type="ECO:0000313" key="3">
    <source>
        <dbReference type="Proteomes" id="UP000006967"/>
    </source>
</evidence>
<protein>
    <submittedName>
        <fullName evidence="2">Uncharacterized protein</fullName>
    </submittedName>
</protein>
<feature type="region of interest" description="Disordered" evidence="1">
    <location>
        <begin position="15"/>
        <end position="42"/>
    </location>
</feature>
<proteinExistence type="predicted"/>
<sequence>ETIDTPDIQYGAVAAGSENWMPSTDPQNLDNLDDLEPQKKGE</sequence>
<dbReference type="EMBL" id="AHFG01000086">
    <property type="protein sequence ID" value="EJR64038.1"/>
    <property type="molecule type" value="Genomic_DNA"/>
</dbReference>
<gene>
    <name evidence="2" type="ORF">IK5_05824</name>
</gene>